<dbReference type="AlphaFoldDB" id="A0A9E2SGK1"/>
<sequence length="170" mass="19802">MSTKTNVVSAEYFKRYIDVVKEDDAMEALDNNLKSFLKLLKRIPRKKVNYAYGEGKWTIKQVLQHVTDTERVFAYRALRFSKNEGVNLSGFDENVWGDNTPVDQRKWKDMIEEFKHLRKANIAMFNSFTKEQWLLSGTANNNHLNVTALGFMCTGHVQHHIGILKERYLG</sequence>
<keyword evidence="3" id="KW-1185">Reference proteome</keyword>
<dbReference type="Pfam" id="PF12867">
    <property type="entry name" value="DinB_2"/>
    <property type="match status" value="1"/>
</dbReference>
<protein>
    <submittedName>
        <fullName evidence="2">DinB family protein</fullName>
    </submittedName>
</protein>
<evidence type="ECO:0000259" key="1">
    <source>
        <dbReference type="Pfam" id="PF12867"/>
    </source>
</evidence>
<reference evidence="2" key="1">
    <citation type="submission" date="2021-06" db="EMBL/GenBank/DDBJ databases">
        <authorList>
            <person name="Huq M.A."/>
        </authorList>
    </citation>
    <scope>NUCLEOTIDE SEQUENCE</scope>
    <source>
        <strain evidence="2">MAH-26</strain>
    </source>
</reference>
<feature type="domain" description="DinB-like" evidence="1">
    <location>
        <begin position="29"/>
        <end position="163"/>
    </location>
</feature>
<comment type="caution">
    <text evidence="2">The sequence shown here is derived from an EMBL/GenBank/DDBJ whole genome shotgun (WGS) entry which is preliminary data.</text>
</comment>
<dbReference type="EMBL" id="JAHSPG010000018">
    <property type="protein sequence ID" value="MBV4360295.1"/>
    <property type="molecule type" value="Genomic_DNA"/>
</dbReference>
<name>A0A9E2SGK1_9BACT</name>
<proteinExistence type="predicted"/>
<organism evidence="2 3">
    <name type="scientific">Pinibacter aurantiacus</name>
    <dbReference type="NCBI Taxonomy" id="2851599"/>
    <lineage>
        <taxon>Bacteria</taxon>
        <taxon>Pseudomonadati</taxon>
        <taxon>Bacteroidota</taxon>
        <taxon>Chitinophagia</taxon>
        <taxon>Chitinophagales</taxon>
        <taxon>Chitinophagaceae</taxon>
        <taxon>Pinibacter</taxon>
    </lineage>
</organism>
<dbReference type="InterPro" id="IPR024775">
    <property type="entry name" value="DinB-like"/>
</dbReference>
<evidence type="ECO:0000313" key="3">
    <source>
        <dbReference type="Proteomes" id="UP000812270"/>
    </source>
</evidence>
<gene>
    <name evidence="2" type="ORF">KTO63_24230</name>
</gene>
<dbReference type="Proteomes" id="UP000812270">
    <property type="component" value="Unassembled WGS sequence"/>
</dbReference>
<evidence type="ECO:0000313" key="2">
    <source>
        <dbReference type="EMBL" id="MBV4360295.1"/>
    </source>
</evidence>
<accession>A0A9E2SGK1</accession>
<dbReference type="RefSeq" id="WP_217794559.1">
    <property type="nucleotide sequence ID" value="NZ_JAHSPG010000018.1"/>
</dbReference>